<feature type="domain" description="Orn/Lys/Arg decarboxylases family 1 pyridoxal-P attachment site" evidence="6">
    <location>
        <begin position="64"/>
        <end position="373"/>
    </location>
</feature>
<evidence type="ECO:0000259" key="6">
    <source>
        <dbReference type="Pfam" id="PF01276"/>
    </source>
</evidence>
<dbReference type="InterPro" id="IPR015424">
    <property type="entry name" value="PyrdxlP-dep_Trfase"/>
</dbReference>
<dbReference type="InterPro" id="IPR015421">
    <property type="entry name" value="PyrdxlP-dep_Trfase_major"/>
</dbReference>
<dbReference type="PANTHER" id="PTHR43277:SF4">
    <property type="entry name" value="ARGININE DECARBOXYLASE"/>
    <property type="match status" value="1"/>
</dbReference>
<dbReference type="InterPro" id="IPR000310">
    <property type="entry name" value="Orn/Lys/Arg_deCO2ase_major_dom"/>
</dbReference>
<comment type="similarity">
    <text evidence="2">Belongs to the Orn/Lys/Arg decarboxylase class-I family.</text>
</comment>
<dbReference type="SUPFAM" id="SSF53383">
    <property type="entry name" value="PLP-dependent transferases"/>
    <property type="match status" value="1"/>
</dbReference>
<keyword evidence="4" id="KW-0663">Pyridoxal phosphate</keyword>
<protein>
    <submittedName>
        <fullName evidence="8">Ornithine decarboxylase</fullName>
    </submittedName>
</protein>
<evidence type="ECO:0000256" key="2">
    <source>
        <dbReference type="ARBA" id="ARBA00010671"/>
    </source>
</evidence>
<dbReference type="Gene3D" id="3.90.100.10">
    <property type="entry name" value="Orn/Lys/Arg decarboxylase, C-terminal domain"/>
    <property type="match status" value="1"/>
</dbReference>
<keyword evidence="3" id="KW-0210">Decarboxylase</keyword>
<accession>A0ABN2E2Y7</accession>
<proteinExistence type="inferred from homology"/>
<keyword evidence="9" id="KW-1185">Reference proteome</keyword>
<evidence type="ECO:0000256" key="3">
    <source>
        <dbReference type="ARBA" id="ARBA00022793"/>
    </source>
</evidence>
<comment type="caution">
    <text evidence="8">The sequence shown here is derived from an EMBL/GenBank/DDBJ whole genome shotgun (WGS) entry which is preliminary data.</text>
</comment>
<dbReference type="InterPro" id="IPR008286">
    <property type="entry name" value="Prn/Lys/Arg_de-COase_C"/>
</dbReference>
<evidence type="ECO:0000256" key="1">
    <source>
        <dbReference type="ARBA" id="ARBA00001933"/>
    </source>
</evidence>
<evidence type="ECO:0000259" key="7">
    <source>
        <dbReference type="Pfam" id="PF03711"/>
    </source>
</evidence>
<evidence type="ECO:0000313" key="8">
    <source>
        <dbReference type="EMBL" id="GAA1594716.1"/>
    </source>
</evidence>
<feature type="domain" description="Orn/Lys/Arg decarboxylase C-terminal" evidence="7">
    <location>
        <begin position="461"/>
        <end position="522"/>
    </location>
</feature>
<dbReference type="Gene3D" id="3.40.640.10">
    <property type="entry name" value="Type I PLP-dependent aspartate aminotransferase-like (Major domain)"/>
    <property type="match status" value="1"/>
</dbReference>
<evidence type="ECO:0000313" key="9">
    <source>
        <dbReference type="Proteomes" id="UP001501705"/>
    </source>
</evidence>
<dbReference type="Proteomes" id="UP001501705">
    <property type="component" value="Unassembled WGS sequence"/>
</dbReference>
<organism evidence="8 9">
    <name type="scientific">Kribbella hippodromi</name>
    <dbReference type="NCBI Taxonomy" id="434347"/>
    <lineage>
        <taxon>Bacteria</taxon>
        <taxon>Bacillati</taxon>
        <taxon>Actinomycetota</taxon>
        <taxon>Actinomycetes</taxon>
        <taxon>Propionibacteriales</taxon>
        <taxon>Kribbellaceae</taxon>
        <taxon>Kribbella</taxon>
    </lineage>
</organism>
<evidence type="ECO:0000256" key="5">
    <source>
        <dbReference type="ARBA" id="ARBA00023239"/>
    </source>
</evidence>
<evidence type="ECO:0000256" key="4">
    <source>
        <dbReference type="ARBA" id="ARBA00022898"/>
    </source>
</evidence>
<dbReference type="InterPro" id="IPR036633">
    <property type="entry name" value="Prn/Lys/Arg_de-COase_C_sf"/>
</dbReference>
<gene>
    <name evidence="8" type="ORF">GCM10009804_59210</name>
</gene>
<dbReference type="Pfam" id="PF03711">
    <property type="entry name" value="OKR_DC_1_C"/>
    <property type="match status" value="1"/>
</dbReference>
<dbReference type="PANTHER" id="PTHR43277">
    <property type="entry name" value="ARGININE DECARBOXYLASE"/>
    <property type="match status" value="1"/>
</dbReference>
<sequence>MAPLVSDSATATRNPAASAFAAIRSATGSGLPVAVSAQSTIGSTRCVCVRPGGYLGSMDHDESPVLDALAEYHDRGYADFAPPGHKQGLGADDAVRRVLGAEVFRSDVLATGGLDDRRSGKRVLERAQELMADAVGAQQAFFSTCGSSLSVKSAMMAVAAPGESMLIGRDAHKSVIAGLALTGIRPEWVRPRWDRGLHLAHPPAPEAYSEAFEQHPEAVGALVTSPSPYGTCSDLKSIAEVCHRHGKPLIVDEAWGAHLPFHEDLPTWAMDAGADVCVVSVHKMGAGFEQGSVFHLQGELIDPVRLKQSADLLSTTSPNVLLFAAMDGWRRQMVRSGQELLGSALELARTARGAIDELPALRVIEDELVAKEASHDLDRLQIMIDTLDAGISGYQASDWLRSERAINVGLSDHRRILAQLTFADDKARVDRLVTALGDLTRTSLPAPPSVVLPEPRDLELEQVMLPREAFFAAHETVPIEDSVGRVAAEQVTPYPPGIPAIVPGERISAGVTEYLRSGKAATMVIPDAADPDLKTIRVVADRDHG</sequence>
<keyword evidence="5" id="KW-0456">Lyase</keyword>
<name>A0ABN2E2Y7_9ACTN</name>
<dbReference type="SUPFAM" id="SSF55904">
    <property type="entry name" value="Ornithine decarboxylase C-terminal domain"/>
    <property type="match status" value="1"/>
</dbReference>
<reference evidence="8 9" key="1">
    <citation type="journal article" date="2019" name="Int. J. Syst. Evol. Microbiol.">
        <title>The Global Catalogue of Microorganisms (GCM) 10K type strain sequencing project: providing services to taxonomists for standard genome sequencing and annotation.</title>
        <authorList>
            <consortium name="The Broad Institute Genomics Platform"/>
            <consortium name="The Broad Institute Genome Sequencing Center for Infectious Disease"/>
            <person name="Wu L."/>
            <person name="Ma J."/>
        </authorList>
    </citation>
    <scope>NUCLEOTIDE SEQUENCE [LARGE SCALE GENOMIC DNA]</scope>
    <source>
        <strain evidence="8 9">JCM 15572</strain>
    </source>
</reference>
<dbReference type="InterPro" id="IPR052357">
    <property type="entry name" value="Orn_Lys_Arg_decarboxylase-I"/>
</dbReference>
<dbReference type="Pfam" id="PF01276">
    <property type="entry name" value="OKR_DC_1"/>
    <property type="match status" value="1"/>
</dbReference>
<dbReference type="EMBL" id="BAAAPH010000022">
    <property type="protein sequence ID" value="GAA1594716.1"/>
    <property type="molecule type" value="Genomic_DNA"/>
</dbReference>
<comment type="cofactor">
    <cofactor evidence="1">
        <name>pyridoxal 5'-phosphate</name>
        <dbReference type="ChEBI" id="CHEBI:597326"/>
    </cofactor>
</comment>
<dbReference type="CDD" id="cd00615">
    <property type="entry name" value="Orn_deC_like"/>
    <property type="match status" value="1"/>
</dbReference>